<dbReference type="PANTHER" id="PTHR13620">
    <property type="entry name" value="3-5 EXONUCLEASE"/>
    <property type="match status" value="1"/>
</dbReference>
<feature type="region of interest" description="Disordered" evidence="3">
    <location>
        <begin position="215"/>
        <end position="234"/>
    </location>
</feature>
<evidence type="ECO:0000313" key="5">
    <source>
        <dbReference type="EMBL" id="KAK9276939.1"/>
    </source>
</evidence>
<keyword evidence="6" id="KW-1185">Reference proteome</keyword>
<gene>
    <name evidence="5" type="ORF">L1049_006477</name>
</gene>
<name>A0AAP0WRF8_LIQFO</name>
<dbReference type="Gene3D" id="3.30.420.10">
    <property type="entry name" value="Ribonuclease H-like superfamily/Ribonuclease H"/>
    <property type="match status" value="1"/>
</dbReference>
<dbReference type="SUPFAM" id="SSF53098">
    <property type="entry name" value="Ribonuclease H-like"/>
    <property type="match status" value="1"/>
</dbReference>
<proteinExistence type="predicted"/>
<dbReference type="AlphaFoldDB" id="A0AAP0WRF8"/>
<dbReference type="PANTHER" id="PTHR13620:SF76">
    <property type="entry name" value="WERNER SYNDROME-LIKE EXONUCLEASE"/>
    <property type="match status" value="1"/>
</dbReference>
<dbReference type="InterPro" id="IPR051132">
    <property type="entry name" value="3-5_Exonuclease_domain"/>
</dbReference>
<reference evidence="5 6" key="1">
    <citation type="journal article" date="2024" name="Plant J.">
        <title>Genome sequences and population genomics reveal climatic adaptation and genomic divergence between two closely related sweetgum species.</title>
        <authorList>
            <person name="Xu W.Q."/>
            <person name="Ren C.Q."/>
            <person name="Zhang X.Y."/>
            <person name="Comes H.P."/>
            <person name="Liu X.H."/>
            <person name="Li Y.G."/>
            <person name="Kettle C.J."/>
            <person name="Jalonen R."/>
            <person name="Gaisberger H."/>
            <person name="Ma Y.Z."/>
            <person name="Qiu Y.X."/>
        </authorList>
    </citation>
    <scope>NUCLEOTIDE SEQUENCE [LARGE SCALE GENOMIC DNA]</scope>
    <source>
        <strain evidence="5">Hangzhou</strain>
    </source>
</reference>
<keyword evidence="1" id="KW-0540">Nuclease</keyword>
<organism evidence="5 6">
    <name type="scientific">Liquidambar formosana</name>
    <name type="common">Formosan gum</name>
    <dbReference type="NCBI Taxonomy" id="63359"/>
    <lineage>
        <taxon>Eukaryota</taxon>
        <taxon>Viridiplantae</taxon>
        <taxon>Streptophyta</taxon>
        <taxon>Embryophyta</taxon>
        <taxon>Tracheophyta</taxon>
        <taxon>Spermatophyta</taxon>
        <taxon>Magnoliopsida</taxon>
        <taxon>eudicotyledons</taxon>
        <taxon>Gunneridae</taxon>
        <taxon>Pentapetalae</taxon>
        <taxon>Saxifragales</taxon>
        <taxon>Altingiaceae</taxon>
        <taxon>Liquidambar</taxon>
    </lineage>
</organism>
<dbReference type="EMBL" id="JBBPBK010000010">
    <property type="protein sequence ID" value="KAK9276939.1"/>
    <property type="molecule type" value="Genomic_DNA"/>
</dbReference>
<comment type="caution">
    <text evidence="5">The sequence shown here is derived from an EMBL/GenBank/DDBJ whole genome shotgun (WGS) entry which is preliminary data.</text>
</comment>
<dbReference type="InterPro" id="IPR036397">
    <property type="entry name" value="RNaseH_sf"/>
</dbReference>
<dbReference type="GO" id="GO:0005634">
    <property type="term" value="C:nucleus"/>
    <property type="evidence" value="ECO:0007669"/>
    <property type="project" value="TreeGrafter"/>
</dbReference>
<dbReference type="GO" id="GO:0003676">
    <property type="term" value="F:nucleic acid binding"/>
    <property type="evidence" value="ECO:0007669"/>
    <property type="project" value="InterPro"/>
</dbReference>
<dbReference type="Proteomes" id="UP001415857">
    <property type="component" value="Unassembled WGS sequence"/>
</dbReference>
<evidence type="ECO:0000256" key="3">
    <source>
        <dbReference type="SAM" id="MobiDB-lite"/>
    </source>
</evidence>
<feature type="domain" description="3'-5' exonuclease" evidence="4">
    <location>
        <begin position="62"/>
        <end position="190"/>
    </location>
</feature>
<dbReference type="InterPro" id="IPR002562">
    <property type="entry name" value="3'-5'_exonuclease_dom"/>
</dbReference>
<accession>A0AAP0WRF8</accession>
<dbReference type="GO" id="GO:0005737">
    <property type="term" value="C:cytoplasm"/>
    <property type="evidence" value="ECO:0007669"/>
    <property type="project" value="TreeGrafter"/>
</dbReference>
<dbReference type="CDD" id="cd06141">
    <property type="entry name" value="WRN_exo"/>
    <property type="match status" value="1"/>
</dbReference>
<feature type="compositionally biased region" description="Polar residues" evidence="3">
    <location>
        <begin position="221"/>
        <end position="234"/>
    </location>
</feature>
<evidence type="ECO:0000256" key="1">
    <source>
        <dbReference type="ARBA" id="ARBA00022722"/>
    </source>
</evidence>
<sequence length="234" mass="26822">MEISSTPIIHRVKFFEDIIETTMAKTTGDVDQWIDKVCETSFTDQCKPEDFFVGLDSEYALILQLCFNRRCLIFQLWCAVEIPTSLINFLQNPKFTFIGIAIERDDCLLSKYYGLSLSHNRKNLPSLAEELYPRGGFNCRSLKELARVCLKKEVQKPIETINSDWKAKDLSIPQIEYACIDAFVALEVGIYLYKMSLNVAELSYHSDENVEYWSDGDEVESSQVHGPETPTNCN</sequence>
<evidence type="ECO:0000256" key="2">
    <source>
        <dbReference type="ARBA" id="ARBA00022801"/>
    </source>
</evidence>
<dbReference type="Pfam" id="PF01612">
    <property type="entry name" value="DNA_pol_A_exo1"/>
    <property type="match status" value="1"/>
</dbReference>
<dbReference type="GO" id="GO:0008408">
    <property type="term" value="F:3'-5' exonuclease activity"/>
    <property type="evidence" value="ECO:0007669"/>
    <property type="project" value="InterPro"/>
</dbReference>
<evidence type="ECO:0000313" key="6">
    <source>
        <dbReference type="Proteomes" id="UP001415857"/>
    </source>
</evidence>
<dbReference type="InterPro" id="IPR012337">
    <property type="entry name" value="RNaseH-like_sf"/>
</dbReference>
<dbReference type="GO" id="GO:0006139">
    <property type="term" value="P:nucleobase-containing compound metabolic process"/>
    <property type="evidence" value="ECO:0007669"/>
    <property type="project" value="InterPro"/>
</dbReference>
<evidence type="ECO:0000259" key="4">
    <source>
        <dbReference type="Pfam" id="PF01612"/>
    </source>
</evidence>
<keyword evidence="2" id="KW-0378">Hydrolase</keyword>
<protein>
    <recommendedName>
        <fullName evidence="4">3'-5' exonuclease domain-containing protein</fullName>
    </recommendedName>
</protein>